<dbReference type="SUPFAM" id="SSF55797">
    <property type="entry name" value="PR-1-like"/>
    <property type="match status" value="1"/>
</dbReference>
<dbReference type="PRINTS" id="PR00837">
    <property type="entry name" value="V5TPXLIKE"/>
</dbReference>
<dbReference type="InterPro" id="IPR014044">
    <property type="entry name" value="CAP_dom"/>
</dbReference>
<feature type="region of interest" description="Disordered" evidence="1">
    <location>
        <begin position="90"/>
        <end position="127"/>
    </location>
</feature>
<keyword evidence="4" id="KW-1185">Reference proteome</keyword>
<feature type="domain" description="SCP" evidence="2">
    <location>
        <begin position="149"/>
        <end position="273"/>
    </location>
</feature>
<dbReference type="InterPro" id="IPR035940">
    <property type="entry name" value="CAP_sf"/>
</dbReference>
<dbReference type="GO" id="GO:0005576">
    <property type="term" value="C:extracellular region"/>
    <property type="evidence" value="ECO:0007669"/>
    <property type="project" value="InterPro"/>
</dbReference>
<gene>
    <name evidence="3" type="ORF">DASB73_008080</name>
</gene>
<dbReference type="EMBL" id="BTGC01000003">
    <property type="protein sequence ID" value="GMM49850.1"/>
    <property type="molecule type" value="Genomic_DNA"/>
</dbReference>
<sequence length="281" mass="30043">MLGLFTLLNLCSAVVVTDYDITYLTVTVYGDESNNNAESSATAVESFSTPAQAEALSHVHVNTIETSAENIYSTSDIFTTTTTSIAPEVTTTTIETPSTTTSTTTSTTSTTSTSSTPEVTTTSTTTSTTAVVTTSSEAVASATQSGLSSFEQDIVDFHNKVRAEHQAGPVVWNSTIAQFASDYLASDSCVFKHSGGPYGENIAMGYSTPDDAMEAWYDEYKDYDYAAGQFGETTGHFTQMVWVSTTSVGCALDACNGRPFLVCEYYPRGNVIGWFTENVLE</sequence>
<accession>A0AAV5REL8</accession>
<organism evidence="3 4">
    <name type="scientific">Starmerella bacillaris</name>
    <name type="common">Yeast</name>
    <name type="synonym">Candida zemplinina</name>
    <dbReference type="NCBI Taxonomy" id="1247836"/>
    <lineage>
        <taxon>Eukaryota</taxon>
        <taxon>Fungi</taxon>
        <taxon>Dikarya</taxon>
        <taxon>Ascomycota</taxon>
        <taxon>Saccharomycotina</taxon>
        <taxon>Dipodascomycetes</taxon>
        <taxon>Dipodascales</taxon>
        <taxon>Trichomonascaceae</taxon>
        <taxon>Starmerella</taxon>
    </lineage>
</organism>
<dbReference type="SMART" id="SM00198">
    <property type="entry name" value="SCP"/>
    <property type="match status" value="1"/>
</dbReference>
<comment type="caution">
    <text evidence="3">The sequence shown here is derived from an EMBL/GenBank/DDBJ whole genome shotgun (WGS) entry which is preliminary data.</text>
</comment>
<dbReference type="AlphaFoldDB" id="A0AAV5REL8"/>
<evidence type="ECO:0000256" key="1">
    <source>
        <dbReference type="SAM" id="MobiDB-lite"/>
    </source>
</evidence>
<dbReference type="PROSITE" id="PS01009">
    <property type="entry name" value="CRISP_1"/>
    <property type="match status" value="1"/>
</dbReference>
<dbReference type="InterPro" id="IPR001283">
    <property type="entry name" value="CRISP-related"/>
</dbReference>
<proteinExistence type="predicted"/>
<reference evidence="3 4" key="1">
    <citation type="journal article" date="2023" name="Elife">
        <title>Identification of key yeast species and microbe-microbe interactions impacting larval growth of Drosophila in the wild.</title>
        <authorList>
            <person name="Mure A."/>
            <person name="Sugiura Y."/>
            <person name="Maeda R."/>
            <person name="Honda K."/>
            <person name="Sakurai N."/>
            <person name="Takahashi Y."/>
            <person name="Watada M."/>
            <person name="Katoh T."/>
            <person name="Gotoh A."/>
            <person name="Gotoh Y."/>
            <person name="Taniguchi I."/>
            <person name="Nakamura K."/>
            <person name="Hayashi T."/>
            <person name="Katayama T."/>
            <person name="Uemura T."/>
            <person name="Hattori Y."/>
        </authorList>
    </citation>
    <scope>NUCLEOTIDE SEQUENCE [LARGE SCALE GENOMIC DNA]</scope>
    <source>
        <strain evidence="3 4">SB-73</strain>
    </source>
</reference>
<evidence type="ECO:0000259" key="2">
    <source>
        <dbReference type="SMART" id="SM00198"/>
    </source>
</evidence>
<name>A0AAV5REL8_STABA</name>
<dbReference type="Pfam" id="PF00188">
    <property type="entry name" value="CAP"/>
    <property type="match status" value="1"/>
</dbReference>
<evidence type="ECO:0000313" key="3">
    <source>
        <dbReference type="EMBL" id="GMM49850.1"/>
    </source>
</evidence>
<dbReference type="Gene3D" id="3.40.33.10">
    <property type="entry name" value="CAP"/>
    <property type="match status" value="1"/>
</dbReference>
<dbReference type="Proteomes" id="UP001362899">
    <property type="component" value="Unassembled WGS sequence"/>
</dbReference>
<dbReference type="InterPro" id="IPR018244">
    <property type="entry name" value="Allrgn_V5/Tpx1_CS"/>
</dbReference>
<protein>
    <submittedName>
        <fullName evidence="3">Sterol-binding protein</fullName>
    </submittedName>
</protein>
<evidence type="ECO:0000313" key="4">
    <source>
        <dbReference type="Proteomes" id="UP001362899"/>
    </source>
</evidence>
<dbReference type="PANTHER" id="PTHR10334">
    <property type="entry name" value="CYSTEINE-RICH SECRETORY PROTEIN-RELATED"/>
    <property type="match status" value="1"/>
</dbReference>